<dbReference type="Proteomes" id="UP000035489">
    <property type="component" value="Unassembled WGS sequence"/>
</dbReference>
<dbReference type="SUPFAM" id="SSF109604">
    <property type="entry name" value="HD-domain/PDEase-like"/>
    <property type="match status" value="1"/>
</dbReference>
<organism evidence="1 2">
    <name type="scientific">Microvirga vignae</name>
    <dbReference type="NCBI Taxonomy" id="1225564"/>
    <lineage>
        <taxon>Bacteria</taxon>
        <taxon>Pseudomonadati</taxon>
        <taxon>Pseudomonadota</taxon>
        <taxon>Alphaproteobacteria</taxon>
        <taxon>Hyphomicrobiales</taxon>
        <taxon>Methylobacteriaceae</taxon>
        <taxon>Microvirga</taxon>
    </lineage>
</organism>
<dbReference type="Gene3D" id="1.10.3210.10">
    <property type="entry name" value="Hypothetical protein af1432"/>
    <property type="match status" value="1"/>
</dbReference>
<dbReference type="AlphaFoldDB" id="A0A0H1R8L6"/>
<evidence type="ECO:0000313" key="1">
    <source>
        <dbReference type="EMBL" id="KLK91389.1"/>
    </source>
</evidence>
<dbReference type="OrthoDB" id="1099791at2"/>
<evidence type="ECO:0000313" key="2">
    <source>
        <dbReference type="Proteomes" id="UP000035489"/>
    </source>
</evidence>
<proteinExistence type="predicted"/>
<accession>A0A0H1R8L6</accession>
<dbReference type="EMBL" id="LCYG01000055">
    <property type="protein sequence ID" value="KLK91389.1"/>
    <property type="molecule type" value="Genomic_DNA"/>
</dbReference>
<reference evidence="1 2" key="1">
    <citation type="submission" date="2015-05" db="EMBL/GenBank/DDBJ databases">
        <title>Draft genome sequence of Microvirga vignae strain BR3299, a novel nitrogen fixing bacteria isolated from Brazil semi-aired region.</title>
        <authorList>
            <person name="Zilli J.E."/>
            <person name="Passos S.R."/>
            <person name="Leite J."/>
            <person name="Baldani J.I."/>
            <person name="Xavier G.R."/>
            <person name="Rumjaneck N.G."/>
            <person name="Simoes-Araujo J.L."/>
        </authorList>
    </citation>
    <scope>NUCLEOTIDE SEQUENCE [LARGE SCALE GENOMIC DNA]</scope>
    <source>
        <strain evidence="1 2">BR3299</strain>
    </source>
</reference>
<sequence length="183" mass="20608">MSSTTQRRGDWIQTYSGAQFWPMDPRAGDIRLQDIAHALSMLCRYTGHCKRFYSVAEHSVLLSEVVEPKHRLWALLHDASEAYLVDVPRPVKPFLTGYREAEGEIMLCVAERFGLSATMPKAVKEADNRILTDEATQNMSAPPVPWSNMGEPLGVTLRYWSPERAEREFLEAVEAALVEAEAA</sequence>
<dbReference type="STRING" id="1225564.AA309_20010"/>
<dbReference type="GO" id="GO:0016787">
    <property type="term" value="F:hydrolase activity"/>
    <property type="evidence" value="ECO:0007669"/>
    <property type="project" value="UniProtKB-KW"/>
</dbReference>
<keyword evidence="1" id="KW-0378">Hydrolase</keyword>
<protein>
    <submittedName>
        <fullName evidence="1">Phosphohydrolase</fullName>
    </submittedName>
</protein>
<keyword evidence="2" id="KW-1185">Reference proteome</keyword>
<name>A0A0H1R8L6_9HYPH</name>
<comment type="caution">
    <text evidence="1">The sequence shown here is derived from an EMBL/GenBank/DDBJ whole genome shotgun (WGS) entry which is preliminary data.</text>
</comment>
<dbReference type="PATRIC" id="fig|1225564.3.peg.5312"/>
<gene>
    <name evidence="1" type="ORF">AA309_20010</name>
</gene>
<dbReference type="RefSeq" id="WP_047190787.1">
    <property type="nucleotide sequence ID" value="NZ_LCYG01000055.1"/>
</dbReference>